<dbReference type="EMBL" id="AP022596">
    <property type="protein sequence ID" value="BBY64375.1"/>
    <property type="molecule type" value="Genomic_DNA"/>
</dbReference>
<organism evidence="3 4">
    <name type="scientific">Mycolicibacterium helvum</name>
    <dbReference type="NCBI Taxonomy" id="1534349"/>
    <lineage>
        <taxon>Bacteria</taxon>
        <taxon>Bacillati</taxon>
        <taxon>Actinomycetota</taxon>
        <taxon>Actinomycetes</taxon>
        <taxon>Mycobacteriales</taxon>
        <taxon>Mycobacteriaceae</taxon>
        <taxon>Mycolicibacterium</taxon>
    </lineage>
</organism>
<dbReference type="Proteomes" id="UP000467148">
    <property type="component" value="Chromosome"/>
</dbReference>
<keyword evidence="4" id="KW-1185">Reference proteome</keyword>
<dbReference type="InterPro" id="IPR057037">
    <property type="entry name" value="TPR_rep_actino"/>
</dbReference>
<sequence>MSMSLADLDRWDPNAIHEVFSAVTGHSEATRQTSQGLGQVMASVPLEGAAHDAAMRASSGIQRDLDLHADQLDAVANAASTAETEVRGIKSDWQKICRMADRWGITIDIETNEILPPNPQPTDPDDIAELERRMDIIHDEIVELLDRANNADRDLAAAIDGANGTMSAADVDRELHDGPHTPMDNGLGAGDGLALQSGQLTDQQRQRLTEATTLSPSQLEALQRGDLVLPPDQLGYLIGVSQALGDKTPQQVSDLMGKLGPDGDKLASALHLASNPYISSGVPGQGKPGTVGYVPDRGGKFALPPGLANAPVMQEFYPPPGMPGQPGGGMPKPLAPPMANQQLMALANIAAKGDPGVKMGSGLDALVLDKAHALVTASNDQALPTGPAGAEMDRTIWAKNSVDPTLQHMLDVVHGDSLVVHDAVTGAAVDGLSADPARGQQFLGDMFNHDYADGGKAVGSLFDNIEGQAVVHDPGNATEVALAERAGQTAHAAALKLSDEHLLNLNGAGDSLGQMNPELTQKLSHALSHYIPDMMNNRLEDTRGFGLLDDALGIGEGHLPLTQGVFAVLDSDDTASQYINKAAEGYTALWHQELAQSIAKSLTTGDSSAIDYADATTIGEMYGIRDHANLVEANDRITDDNLAAQAAYDRRKAWIDGLDGVGSSVPVAGQYASTAAYALNQMFLGDAPTPLPLGDTELRGSIPAQYALAAELYSAGVGDTSGLAPYALPDGSGLQDYRSQASKADGGAFRNAVQDYLNTLGIPNSQIWANYTEGYNNALK</sequence>
<name>A0A7I7T7V6_9MYCO</name>
<feature type="domain" description="TPR repeat" evidence="2">
    <location>
        <begin position="210"/>
        <end position="463"/>
    </location>
</feature>
<evidence type="ECO:0000256" key="1">
    <source>
        <dbReference type="SAM" id="MobiDB-lite"/>
    </source>
</evidence>
<accession>A0A7I7T7V6</accession>
<dbReference type="RefSeq" id="WP_163747950.1">
    <property type="nucleotide sequence ID" value="NZ_AP022596.1"/>
</dbReference>
<proteinExistence type="predicted"/>
<protein>
    <recommendedName>
        <fullName evidence="2">TPR repeat domain-containing protein</fullName>
    </recommendedName>
</protein>
<dbReference type="Pfam" id="PF23275">
    <property type="entry name" value="TPR_23"/>
    <property type="match status" value="1"/>
</dbReference>
<reference evidence="3 4" key="1">
    <citation type="journal article" date="2019" name="Emerg. Microbes Infect.">
        <title>Comprehensive subspecies identification of 175 nontuberculous mycobacteria species based on 7547 genomic profiles.</title>
        <authorList>
            <person name="Matsumoto Y."/>
            <person name="Kinjo T."/>
            <person name="Motooka D."/>
            <person name="Nabeya D."/>
            <person name="Jung N."/>
            <person name="Uechi K."/>
            <person name="Horii T."/>
            <person name="Iida T."/>
            <person name="Fujita J."/>
            <person name="Nakamura S."/>
        </authorList>
    </citation>
    <scope>NUCLEOTIDE SEQUENCE [LARGE SCALE GENOMIC DNA]</scope>
    <source>
        <strain evidence="3 4">JCM 30396</strain>
    </source>
</reference>
<dbReference type="KEGG" id="mhev:MHEL_26180"/>
<evidence type="ECO:0000259" key="2">
    <source>
        <dbReference type="Pfam" id="PF23275"/>
    </source>
</evidence>
<gene>
    <name evidence="3" type="ORF">MHEL_26180</name>
</gene>
<dbReference type="AlphaFoldDB" id="A0A7I7T7V6"/>
<evidence type="ECO:0000313" key="4">
    <source>
        <dbReference type="Proteomes" id="UP000467148"/>
    </source>
</evidence>
<feature type="region of interest" description="Disordered" evidence="1">
    <location>
        <begin position="172"/>
        <end position="194"/>
    </location>
</feature>
<evidence type="ECO:0000313" key="3">
    <source>
        <dbReference type="EMBL" id="BBY64375.1"/>
    </source>
</evidence>